<dbReference type="Proteomes" id="UP000595917">
    <property type="component" value="Chromosome"/>
</dbReference>
<dbReference type="AlphaFoldDB" id="A0A7T7XMT4"/>
<dbReference type="KEGG" id="bhc:JFL75_19890"/>
<evidence type="ECO:0000313" key="2">
    <source>
        <dbReference type="Proteomes" id="UP000595917"/>
    </source>
</evidence>
<evidence type="ECO:0000313" key="1">
    <source>
        <dbReference type="EMBL" id="QQO09162.1"/>
    </source>
</evidence>
<proteinExistence type="predicted"/>
<dbReference type="EMBL" id="CP067089">
    <property type="protein sequence ID" value="QQO09162.1"/>
    <property type="molecule type" value="Genomic_DNA"/>
</dbReference>
<sequence length="102" mass="11470">MYKKSITILFVLIIFSCTRTDQEQIRAGRGSSQAAESLLENNNQDSEKEVRINPFSMYVNSPEGLIVQLCCSKVKYQKYLPAKPTLSAVPVHGMNEMAAVYH</sequence>
<protein>
    <submittedName>
        <fullName evidence="1">Uncharacterized protein</fullName>
    </submittedName>
</protein>
<keyword evidence="2" id="KW-1185">Reference proteome</keyword>
<reference evidence="1" key="1">
    <citation type="submission" date="2021-01" db="EMBL/GenBank/DDBJ databases">
        <title>Description of Breznakiella homolactica.</title>
        <authorList>
            <person name="Song Y."/>
            <person name="Brune A."/>
        </authorList>
    </citation>
    <scope>NUCLEOTIDE SEQUENCE</scope>
    <source>
        <strain evidence="1">RmG30</strain>
    </source>
</reference>
<dbReference type="PROSITE" id="PS51257">
    <property type="entry name" value="PROKAR_LIPOPROTEIN"/>
    <property type="match status" value="1"/>
</dbReference>
<accession>A0A7T7XMT4</accession>
<organism evidence="1 2">
    <name type="scientific">Breznakiella homolactica</name>
    <dbReference type="NCBI Taxonomy" id="2798577"/>
    <lineage>
        <taxon>Bacteria</taxon>
        <taxon>Pseudomonadati</taxon>
        <taxon>Spirochaetota</taxon>
        <taxon>Spirochaetia</taxon>
        <taxon>Spirochaetales</taxon>
        <taxon>Breznakiellaceae</taxon>
        <taxon>Breznakiella</taxon>
    </lineage>
</organism>
<gene>
    <name evidence="1" type="ORF">JFL75_19890</name>
</gene>
<name>A0A7T7XMT4_9SPIR</name>
<dbReference type="RefSeq" id="WP_215626467.1">
    <property type="nucleotide sequence ID" value="NZ_CP067089.2"/>
</dbReference>